<dbReference type="AlphaFoldDB" id="E9B4A8"/>
<feature type="region of interest" description="Disordered" evidence="1">
    <location>
        <begin position="473"/>
        <end position="526"/>
    </location>
</feature>
<dbReference type="RefSeq" id="XP_003878525.1">
    <property type="nucleotide sequence ID" value="XM_003878476.1"/>
</dbReference>
<feature type="compositionally biased region" description="Basic and acidic residues" evidence="1">
    <location>
        <begin position="73"/>
        <end position="82"/>
    </location>
</feature>
<feature type="compositionally biased region" description="Acidic residues" evidence="1">
    <location>
        <begin position="513"/>
        <end position="523"/>
    </location>
</feature>
<dbReference type="KEGG" id="lmi:LMXM_32_2680"/>
<feature type="region of interest" description="Disordered" evidence="1">
    <location>
        <begin position="687"/>
        <end position="782"/>
    </location>
</feature>
<sequence length="834" mass="88716">MSTYEWVIEQESPDGVTTRVVFDFADGNTVSHGNGGRANVSSSSYHLQHRRDGRGRGSTGGTPSAAGFFAFKEVTRSEEGSSRRSSKRSNGSRSRRQRHHRLGTSGKGSRESGIGTMAGTAGSAYTSTSLRQRYQRMLFGGGRGGRSTTVAGVSRTPTVPPDVSASVLASGLPLSYRIDPSAGLNDDTHSLSFNPLRGTTTGDQPPSTLFMSAYGAELVDEDEHQSSSGCLSRRNCCRTRRGSSSRDGGVSSVVCASVTCDLNAAAPQHAAGGMHNTGDTPRCSSVLIAAATTAAAAPPLSCYHRRVVAREESDEDFTSETGIVNGNGSCYVLRDVWATRASCPRTITTARAADFPAFPPLHPISVEKEEEPTETVTRCCGHPAGGTGARDGLSGIADAMSTQRASFSLATSQESICEEAKADAAEHHRRYNKMLLKKERQWRRDRGWQPTGSSEGCTFSFCRIDDWYAGEGSRGLRGGASAGPSRRGRRERPLGVRGRLDAYEPRSSSSTDSNEDDADDESCDTSSLSSLECLSTSSRGDFDVSQLRTDSVFAATVQSLASRAERERKKMEVREEQMLWCEAAQNKETSMAQRLPLHSPATFRGLMPSADGAASTTPASPPSLAIALRRGDAVSAGGLMRNGVGSGSACRSGAVSSFFISPIHQSVAAESAAWAAGTGFEFLGQGGLGGNDTTSSSLMPTSRPAPWQRRGSASAAARATVNRRRERSEDNEEGYAEELKDSCDGGASSSATRVIAADAQARTHRARKKRKRGDRARQSVVGECGGSRALRPVAAPSNGPPLEILPCSKVDMREDFLESFLMEAMLDEGDFALY</sequence>
<proteinExistence type="predicted"/>
<evidence type="ECO:0000313" key="3">
    <source>
        <dbReference type="Proteomes" id="UP000007259"/>
    </source>
</evidence>
<feature type="compositionally biased region" description="Low complexity" evidence="1">
    <location>
        <begin position="709"/>
        <end position="720"/>
    </location>
</feature>
<evidence type="ECO:0000256" key="1">
    <source>
        <dbReference type="SAM" id="MobiDB-lite"/>
    </source>
</evidence>
<dbReference type="Proteomes" id="UP000007259">
    <property type="component" value="Chromosome 32"/>
</dbReference>
<feature type="compositionally biased region" description="Basic and acidic residues" evidence="1">
    <location>
        <begin position="491"/>
        <end position="504"/>
    </location>
</feature>
<feature type="compositionally biased region" description="Polar residues" evidence="1">
    <location>
        <begin position="691"/>
        <end position="700"/>
    </location>
</feature>
<keyword evidence="3" id="KW-1185">Reference proteome</keyword>
<reference evidence="2 3" key="1">
    <citation type="journal article" date="2011" name="Genome Res.">
        <title>Chromosome and gene copy number variation allow major structural change between species and strains of Leishmania.</title>
        <authorList>
            <person name="Rogers M.B."/>
            <person name="Hilley J.D."/>
            <person name="Dickens N.J."/>
            <person name="Wilkes J."/>
            <person name="Bates P.A."/>
            <person name="Depledge D.P."/>
            <person name="Harris D."/>
            <person name="Her Y."/>
            <person name="Herzyk P."/>
            <person name="Imamura H."/>
            <person name="Otto T.D."/>
            <person name="Sanders M."/>
            <person name="Seeger K."/>
            <person name="Dujardin J.C."/>
            <person name="Berriman M."/>
            <person name="Smith D.F."/>
            <person name="Hertz-Fowler C."/>
            <person name="Mottram J.C."/>
        </authorList>
    </citation>
    <scope>NUCLEOTIDE SEQUENCE [LARGE SCALE GENOMIC DNA]</scope>
    <source>
        <strain evidence="2 3">MHOM/GT/2001/U1103</strain>
    </source>
</reference>
<feature type="region of interest" description="Disordered" evidence="1">
    <location>
        <begin position="28"/>
        <end position="125"/>
    </location>
</feature>
<dbReference type="GeneID" id="13452130"/>
<dbReference type="EMBL" id="FR799585">
    <property type="protein sequence ID" value="CBZ30076.1"/>
    <property type="molecule type" value="Genomic_DNA"/>
</dbReference>
<organism evidence="2 3">
    <name type="scientific">Leishmania mexicana (strain MHOM/GT/2001/U1103)</name>
    <dbReference type="NCBI Taxonomy" id="929439"/>
    <lineage>
        <taxon>Eukaryota</taxon>
        <taxon>Discoba</taxon>
        <taxon>Euglenozoa</taxon>
        <taxon>Kinetoplastea</taxon>
        <taxon>Metakinetoplastina</taxon>
        <taxon>Trypanosomatida</taxon>
        <taxon>Trypanosomatidae</taxon>
        <taxon>Leishmaniinae</taxon>
        <taxon>Leishmania</taxon>
    </lineage>
</organism>
<gene>
    <name evidence="2" type="ORF">LMXM_32_2680</name>
</gene>
<dbReference type="OMA" id="HRRYNKM"/>
<feature type="compositionally biased region" description="Basic residues" evidence="1">
    <location>
        <begin position="93"/>
        <end position="102"/>
    </location>
</feature>
<dbReference type="OrthoDB" id="267070at2759"/>
<accession>E9B4A8</accession>
<protein>
    <submittedName>
        <fullName evidence="2">Uncharacterized protein</fullName>
    </submittedName>
</protein>
<dbReference type="PhylomeDB" id="E9B4A8"/>
<name>E9B4A8_LEIMU</name>
<feature type="compositionally biased region" description="Basic residues" evidence="1">
    <location>
        <begin position="762"/>
        <end position="774"/>
    </location>
</feature>
<dbReference type="VEuPathDB" id="TriTrypDB:LmxM.32.2680"/>
<evidence type="ECO:0000313" key="2">
    <source>
        <dbReference type="EMBL" id="CBZ30076.1"/>
    </source>
</evidence>